<comment type="cofactor">
    <cofactor evidence="1">
        <name>[4Fe-4S] cluster</name>
        <dbReference type="ChEBI" id="CHEBI:49883"/>
    </cofactor>
</comment>
<keyword evidence="4 8" id="KW-0479">Metal-binding</keyword>
<keyword evidence="5 8" id="KW-0249">Electron transport</keyword>
<dbReference type="AlphaFoldDB" id="A0A429Y550"/>
<dbReference type="PRINTS" id="PR00352">
    <property type="entry name" value="3FE4SFRDOXIN"/>
</dbReference>
<keyword evidence="3" id="KW-0004">4Fe-4S</keyword>
<proteinExistence type="predicted"/>
<comment type="caution">
    <text evidence="10">The sequence shown here is derived from an EMBL/GenBank/DDBJ whole genome shotgun (WGS) entry which is preliminary data.</text>
</comment>
<dbReference type="InterPro" id="IPR052395">
    <property type="entry name" value="ET_Ferredoxin"/>
</dbReference>
<dbReference type="PANTHER" id="PTHR39163">
    <property type="entry name" value="FERREDOXIN"/>
    <property type="match status" value="1"/>
</dbReference>
<dbReference type="GO" id="GO:0051539">
    <property type="term" value="F:4 iron, 4 sulfur cluster binding"/>
    <property type="evidence" value="ECO:0007669"/>
    <property type="project" value="UniProtKB-KW"/>
</dbReference>
<sequence length="85" mass="9201">MAKYTIVDQDTCIACGQCGLIAPDVFDYTEEGYSFVTFDDNEGTGEIPDDLYYDVEDAAESCPTQSIKIGDVPFEGNPTARPCSA</sequence>
<dbReference type="Pfam" id="PF13370">
    <property type="entry name" value="Fer4_13"/>
    <property type="match status" value="1"/>
</dbReference>
<accession>A0A429Y550</accession>
<evidence type="ECO:0000313" key="11">
    <source>
        <dbReference type="Proteomes" id="UP000287156"/>
    </source>
</evidence>
<evidence type="ECO:0000256" key="4">
    <source>
        <dbReference type="ARBA" id="ARBA00022723"/>
    </source>
</evidence>
<evidence type="ECO:0000256" key="5">
    <source>
        <dbReference type="ARBA" id="ARBA00022982"/>
    </source>
</evidence>
<reference evidence="10" key="1">
    <citation type="submission" date="2018-12" db="EMBL/GenBank/DDBJ databases">
        <authorList>
            <person name="Sun L."/>
            <person name="Chen Z."/>
        </authorList>
    </citation>
    <scope>NUCLEOTIDE SEQUENCE [LARGE SCALE GENOMIC DNA]</scope>
    <source>
        <strain evidence="10">3-2-2</strain>
    </source>
</reference>
<comment type="function">
    <text evidence="8">Ferredoxins are iron-sulfur proteins that transfer electrons in a wide variety of metabolic reactions.</text>
</comment>
<dbReference type="GO" id="GO:0005506">
    <property type="term" value="F:iron ion binding"/>
    <property type="evidence" value="ECO:0007669"/>
    <property type="project" value="UniProtKB-UniRule"/>
</dbReference>
<evidence type="ECO:0000256" key="8">
    <source>
        <dbReference type="RuleBase" id="RU368020"/>
    </source>
</evidence>
<evidence type="ECO:0000256" key="2">
    <source>
        <dbReference type="ARBA" id="ARBA00022448"/>
    </source>
</evidence>
<dbReference type="GO" id="GO:0009055">
    <property type="term" value="F:electron transfer activity"/>
    <property type="evidence" value="ECO:0007669"/>
    <property type="project" value="UniProtKB-UniRule"/>
</dbReference>
<evidence type="ECO:0000259" key="9">
    <source>
        <dbReference type="PROSITE" id="PS51379"/>
    </source>
</evidence>
<evidence type="ECO:0000256" key="1">
    <source>
        <dbReference type="ARBA" id="ARBA00001966"/>
    </source>
</evidence>
<dbReference type="PANTHER" id="PTHR39163:SF1">
    <property type="entry name" value="FERREDOXIN"/>
    <property type="match status" value="1"/>
</dbReference>
<dbReference type="PROSITE" id="PS51379">
    <property type="entry name" value="4FE4S_FER_2"/>
    <property type="match status" value="1"/>
</dbReference>
<dbReference type="EMBL" id="QYTV02000002">
    <property type="protein sequence ID" value="RST76497.1"/>
    <property type="molecule type" value="Genomic_DNA"/>
</dbReference>
<evidence type="ECO:0000313" key="10">
    <source>
        <dbReference type="EMBL" id="RST76497.1"/>
    </source>
</evidence>
<dbReference type="RefSeq" id="WP_126049052.1">
    <property type="nucleotide sequence ID" value="NZ_QYTV02000002.1"/>
</dbReference>
<gene>
    <name evidence="10" type="ORF">D4T97_006985</name>
</gene>
<keyword evidence="7 8" id="KW-0411">Iron-sulfur</keyword>
<keyword evidence="2 8" id="KW-0813">Transport</keyword>
<feature type="domain" description="4Fe-4S ferredoxin-type" evidence="9">
    <location>
        <begin position="3"/>
        <end position="31"/>
    </location>
</feature>
<dbReference type="InterPro" id="IPR001080">
    <property type="entry name" value="3Fe4S_ferredoxin"/>
</dbReference>
<evidence type="ECO:0000256" key="6">
    <source>
        <dbReference type="ARBA" id="ARBA00023004"/>
    </source>
</evidence>
<dbReference type="OrthoDB" id="9801085at2"/>
<keyword evidence="11" id="KW-1185">Reference proteome</keyword>
<evidence type="ECO:0000256" key="7">
    <source>
        <dbReference type="ARBA" id="ARBA00023014"/>
    </source>
</evidence>
<dbReference type="SUPFAM" id="SSF54862">
    <property type="entry name" value="4Fe-4S ferredoxins"/>
    <property type="match status" value="1"/>
</dbReference>
<dbReference type="Proteomes" id="UP000287156">
    <property type="component" value="Unassembled WGS sequence"/>
</dbReference>
<keyword evidence="6 8" id="KW-0408">Iron</keyword>
<organism evidence="10 11">
    <name type="scientific">Siminovitchia acidinfaciens</name>
    <dbReference type="NCBI Taxonomy" id="2321395"/>
    <lineage>
        <taxon>Bacteria</taxon>
        <taxon>Bacillati</taxon>
        <taxon>Bacillota</taxon>
        <taxon>Bacilli</taxon>
        <taxon>Bacillales</taxon>
        <taxon>Bacillaceae</taxon>
        <taxon>Siminovitchia</taxon>
    </lineage>
</organism>
<dbReference type="InterPro" id="IPR017896">
    <property type="entry name" value="4Fe4S_Fe-S-bd"/>
</dbReference>
<name>A0A429Y550_9BACI</name>
<dbReference type="Gene3D" id="3.30.70.20">
    <property type="match status" value="1"/>
</dbReference>
<protein>
    <recommendedName>
        <fullName evidence="8">Ferredoxin</fullName>
    </recommendedName>
</protein>
<evidence type="ECO:0000256" key="3">
    <source>
        <dbReference type="ARBA" id="ARBA00022485"/>
    </source>
</evidence>